<evidence type="ECO:0000259" key="11">
    <source>
        <dbReference type="PROSITE" id="PS50059"/>
    </source>
</evidence>
<evidence type="ECO:0000256" key="10">
    <source>
        <dbReference type="RuleBase" id="RU003915"/>
    </source>
</evidence>
<dbReference type="RefSeq" id="WP_089993717.1">
    <property type="nucleotide sequence ID" value="NZ_FOIZ01000001.1"/>
</dbReference>
<evidence type="ECO:0000256" key="8">
    <source>
        <dbReference type="ARBA" id="ARBA00037071"/>
    </source>
</evidence>
<dbReference type="EMBL" id="FOIZ01000001">
    <property type="protein sequence ID" value="SEW29932.1"/>
    <property type="molecule type" value="Genomic_DNA"/>
</dbReference>
<dbReference type="GO" id="GO:0003755">
    <property type="term" value="F:peptidyl-prolyl cis-trans isomerase activity"/>
    <property type="evidence" value="ECO:0007669"/>
    <property type="project" value="UniProtKB-UniRule"/>
</dbReference>
<dbReference type="Proteomes" id="UP000199167">
    <property type="component" value="Unassembled WGS sequence"/>
</dbReference>
<comment type="function">
    <text evidence="8">Also involved in hydrogenase metallocenter assembly, probably by participating in the nickel insertion step. This function in hydrogenase biosynthesis requires chaperone activity and the presence of the metal-binding domain, but not PPIase activity.</text>
</comment>
<protein>
    <recommendedName>
        <fullName evidence="10">Peptidyl-prolyl cis-trans isomerase</fullName>
        <ecNumber evidence="10">5.2.1.8</ecNumber>
    </recommendedName>
</protein>
<dbReference type="OrthoDB" id="9808891at2"/>
<comment type="catalytic activity">
    <reaction evidence="1 9 10">
        <text>[protein]-peptidylproline (omega=180) = [protein]-peptidylproline (omega=0)</text>
        <dbReference type="Rhea" id="RHEA:16237"/>
        <dbReference type="Rhea" id="RHEA-COMP:10747"/>
        <dbReference type="Rhea" id="RHEA-COMP:10748"/>
        <dbReference type="ChEBI" id="CHEBI:83833"/>
        <dbReference type="ChEBI" id="CHEBI:83834"/>
        <dbReference type="EC" id="5.2.1.8"/>
    </reaction>
</comment>
<dbReference type="InterPro" id="IPR046357">
    <property type="entry name" value="PPIase_dom_sf"/>
</dbReference>
<evidence type="ECO:0000313" key="12">
    <source>
        <dbReference type="EMBL" id="SEW29932.1"/>
    </source>
</evidence>
<feature type="domain" description="PPIase FKBP-type" evidence="11">
    <location>
        <begin position="7"/>
        <end position="101"/>
    </location>
</feature>
<sequence>MTTAKSGDTVRIHYTGTLTNGDTFDSSTGRDPLEFEVGSGMIIPGLDAAIPGMAVGDKKTVNVPCDQAYGQRHDEGIQAVPKADFPPEIPLEVGLQLQMQTPDGRAMPVTVAEISDTEVTLDANHRLAGQDLVFDIEMVAIDAA</sequence>
<dbReference type="EC" id="5.2.1.8" evidence="10"/>
<dbReference type="InterPro" id="IPR001179">
    <property type="entry name" value="PPIase_FKBP_dom"/>
</dbReference>
<keyword evidence="7 9" id="KW-0413">Isomerase</keyword>
<keyword evidence="5 9" id="KW-0697">Rotamase</keyword>
<name>A0A1I0QRE5_9RHOB</name>
<evidence type="ECO:0000256" key="2">
    <source>
        <dbReference type="ARBA" id="ARBA00004496"/>
    </source>
</evidence>
<evidence type="ECO:0000256" key="5">
    <source>
        <dbReference type="ARBA" id="ARBA00023110"/>
    </source>
</evidence>
<dbReference type="Pfam" id="PF00254">
    <property type="entry name" value="FKBP_C"/>
    <property type="match status" value="1"/>
</dbReference>
<keyword evidence="6" id="KW-0143">Chaperone</keyword>
<dbReference type="Gene3D" id="3.10.50.40">
    <property type="match status" value="1"/>
</dbReference>
<dbReference type="GO" id="GO:0005737">
    <property type="term" value="C:cytoplasm"/>
    <property type="evidence" value="ECO:0007669"/>
    <property type="project" value="UniProtKB-SubCell"/>
</dbReference>
<dbReference type="PROSITE" id="PS50059">
    <property type="entry name" value="FKBP_PPIASE"/>
    <property type="match status" value="1"/>
</dbReference>
<evidence type="ECO:0000256" key="9">
    <source>
        <dbReference type="PROSITE-ProRule" id="PRU00277"/>
    </source>
</evidence>
<gene>
    <name evidence="12" type="ORF">SAMN04488515_2120</name>
</gene>
<dbReference type="SUPFAM" id="SSF54534">
    <property type="entry name" value="FKBP-like"/>
    <property type="match status" value="1"/>
</dbReference>
<dbReference type="AlphaFoldDB" id="A0A1I0QRE5"/>
<evidence type="ECO:0000256" key="3">
    <source>
        <dbReference type="ARBA" id="ARBA00006577"/>
    </source>
</evidence>
<dbReference type="GO" id="GO:0042026">
    <property type="term" value="P:protein refolding"/>
    <property type="evidence" value="ECO:0007669"/>
    <property type="project" value="UniProtKB-ARBA"/>
</dbReference>
<comment type="subcellular location">
    <subcellularLocation>
        <location evidence="2">Cytoplasm</location>
    </subcellularLocation>
</comment>
<proteinExistence type="inferred from homology"/>
<evidence type="ECO:0000313" key="13">
    <source>
        <dbReference type="Proteomes" id="UP000199167"/>
    </source>
</evidence>
<evidence type="ECO:0000256" key="4">
    <source>
        <dbReference type="ARBA" id="ARBA00022490"/>
    </source>
</evidence>
<evidence type="ECO:0000256" key="1">
    <source>
        <dbReference type="ARBA" id="ARBA00000971"/>
    </source>
</evidence>
<reference evidence="12 13" key="1">
    <citation type="submission" date="2016-10" db="EMBL/GenBank/DDBJ databases">
        <authorList>
            <person name="de Groot N.N."/>
        </authorList>
    </citation>
    <scope>NUCLEOTIDE SEQUENCE [LARGE SCALE GENOMIC DNA]</scope>
    <source>
        <strain evidence="12 13">DSM 17925</strain>
    </source>
</reference>
<evidence type="ECO:0000256" key="6">
    <source>
        <dbReference type="ARBA" id="ARBA00023186"/>
    </source>
</evidence>
<keyword evidence="4" id="KW-0963">Cytoplasm</keyword>
<evidence type="ECO:0000256" key="7">
    <source>
        <dbReference type="ARBA" id="ARBA00023235"/>
    </source>
</evidence>
<comment type="similarity">
    <text evidence="3 10">Belongs to the FKBP-type PPIase family.</text>
</comment>
<keyword evidence="13" id="KW-1185">Reference proteome</keyword>
<organism evidence="12 13">
    <name type="scientific">Cognatiyoonia koreensis</name>
    <dbReference type="NCBI Taxonomy" id="364200"/>
    <lineage>
        <taxon>Bacteria</taxon>
        <taxon>Pseudomonadati</taxon>
        <taxon>Pseudomonadota</taxon>
        <taxon>Alphaproteobacteria</taxon>
        <taxon>Rhodobacterales</taxon>
        <taxon>Paracoccaceae</taxon>
        <taxon>Cognatiyoonia</taxon>
    </lineage>
</organism>
<dbReference type="PANTHER" id="PTHR47861:SF3">
    <property type="entry name" value="FKBP-TYPE PEPTIDYL-PROLYL CIS-TRANS ISOMERASE SLYD"/>
    <property type="match status" value="1"/>
</dbReference>
<dbReference type="PANTHER" id="PTHR47861">
    <property type="entry name" value="FKBP-TYPE PEPTIDYL-PROLYL CIS-TRANS ISOMERASE SLYD"/>
    <property type="match status" value="1"/>
</dbReference>
<accession>A0A1I0QRE5</accession>
<dbReference type="STRING" id="364200.SAMN04488515_2120"/>